<protein>
    <submittedName>
        <fullName evidence="1">Uncharacterized protein</fullName>
    </submittedName>
</protein>
<dbReference type="InParanoid" id="F9XIX1"/>
<organism evidence="1 2">
    <name type="scientific">Zymoseptoria tritici (strain CBS 115943 / IPO323)</name>
    <name type="common">Speckled leaf blotch fungus</name>
    <name type="synonym">Septoria tritici</name>
    <dbReference type="NCBI Taxonomy" id="336722"/>
    <lineage>
        <taxon>Eukaryota</taxon>
        <taxon>Fungi</taxon>
        <taxon>Dikarya</taxon>
        <taxon>Ascomycota</taxon>
        <taxon>Pezizomycotina</taxon>
        <taxon>Dothideomycetes</taxon>
        <taxon>Dothideomycetidae</taxon>
        <taxon>Mycosphaerellales</taxon>
        <taxon>Mycosphaerellaceae</taxon>
        <taxon>Zymoseptoria</taxon>
    </lineage>
</organism>
<dbReference type="EMBL" id="CM001204">
    <property type="protein sequence ID" value="EGP84405.1"/>
    <property type="molecule type" value="Genomic_DNA"/>
</dbReference>
<dbReference type="RefSeq" id="XP_003849429.1">
    <property type="nucleotide sequence ID" value="XM_003849381.1"/>
</dbReference>
<proteinExistence type="predicted"/>
<accession>F9XIX1</accession>
<reference evidence="1 2" key="1">
    <citation type="journal article" date="2011" name="PLoS Genet.">
        <title>Finished genome of the fungal wheat pathogen Mycosphaerella graminicola reveals dispensome structure, chromosome plasticity, and stealth pathogenesis.</title>
        <authorList>
            <person name="Goodwin S.B."/>
            <person name="Ben M'barek S."/>
            <person name="Dhillon B."/>
            <person name="Wittenberg A.H.J."/>
            <person name="Crane C.F."/>
            <person name="Hane J.K."/>
            <person name="Foster A.J."/>
            <person name="Van der Lee T.A.J."/>
            <person name="Grimwood J."/>
            <person name="Aerts A."/>
            <person name="Antoniw J."/>
            <person name="Bailey A."/>
            <person name="Bluhm B."/>
            <person name="Bowler J."/>
            <person name="Bristow J."/>
            <person name="van der Burgt A."/>
            <person name="Canto-Canche B."/>
            <person name="Churchill A.C.L."/>
            <person name="Conde-Ferraez L."/>
            <person name="Cools H.J."/>
            <person name="Coutinho P.M."/>
            <person name="Csukai M."/>
            <person name="Dehal P."/>
            <person name="De Wit P."/>
            <person name="Donzelli B."/>
            <person name="van de Geest H.C."/>
            <person name="van Ham R.C.H.J."/>
            <person name="Hammond-Kosack K.E."/>
            <person name="Henrissat B."/>
            <person name="Kilian A."/>
            <person name="Kobayashi A.K."/>
            <person name="Koopmann E."/>
            <person name="Kourmpetis Y."/>
            <person name="Kuzniar A."/>
            <person name="Lindquist E."/>
            <person name="Lombard V."/>
            <person name="Maliepaard C."/>
            <person name="Martins N."/>
            <person name="Mehrabi R."/>
            <person name="Nap J.P.H."/>
            <person name="Ponomarenko A."/>
            <person name="Rudd J.J."/>
            <person name="Salamov A."/>
            <person name="Schmutz J."/>
            <person name="Schouten H.J."/>
            <person name="Shapiro H."/>
            <person name="Stergiopoulos I."/>
            <person name="Torriani S.F.F."/>
            <person name="Tu H."/>
            <person name="de Vries R.P."/>
            <person name="Waalwijk C."/>
            <person name="Ware S.B."/>
            <person name="Wiebenga A."/>
            <person name="Zwiers L.-H."/>
            <person name="Oliver R.P."/>
            <person name="Grigoriev I.V."/>
            <person name="Kema G.H.J."/>
        </authorList>
    </citation>
    <scope>NUCLEOTIDE SEQUENCE [LARGE SCALE GENOMIC DNA]</scope>
    <source>
        <strain evidence="2">CBS 115943 / IPO323</strain>
    </source>
</reference>
<dbReference type="HOGENOM" id="CLU_2238756_0_0_1"/>
<sequence>MEVRGLVVRVESRRKSAVALFELRDSCRNDGEYVPSTFMSKCELFSDGIRLAFPLCDTRSVQPCLDTATTSDTFRPVHFQSSSRARSDCPRYAMKSHQFVLMLTQ</sequence>
<dbReference type="AlphaFoldDB" id="F9XIX1"/>
<keyword evidence="2" id="KW-1185">Reference proteome</keyword>
<evidence type="ECO:0000313" key="1">
    <source>
        <dbReference type="EMBL" id="EGP84405.1"/>
    </source>
</evidence>
<dbReference type="KEGG" id="ztr:MYCGRDRAFT_105739"/>
<evidence type="ECO:0000313" key="2">
    <source>
        <dbReference type="Proteomes" id="UP000008062"/>
    </source>
</evidence>
<dbReference type="Proteomes" id="UP000008062">
    <property type="component" value="Chromosome 9"/>
</dbReference>
<dbReference type="GeneID" id="13402472"/>
<name>F9XIX1_ZYMTI</name>
<gene>
    <name evidence="1" type="ORF">MYCGRDRAFT_105739</name>
</gene>